<gene>
    <name evidence="2" type="ORF">comes_07730</name>
    <name evidence="1" type="ORF">ERS852574_03046</name>
</gene>
<dbReference type="Gene3D" id="3.40.50.360">
    <property type="match status" value="1"/>
</dbReference>
<reference evidence="2" key="2">
    <citation type="submission" date="2022-09" db="EMBL/GenBank/DDBJ databases">
        <title>Draft genome sequence of Coprococcus comes strain 31264.</title>
        <authorList>
            <person name="Atsushi H."/>
            <person name="Moriya O."/>
            <person name="Mitsuo S."/>
        </authorList>
    </citation>
    <scope>NUCLEOTIDE SEQUENCE</scope>
    <source>
        <strain evidence="2">JCM 31264</strain>
    </source>
</reference>
<name>A0A173XI59_9FIRM</name>
<reference evidence="1 3" key="1">
    <citation type="submission" date="2015-09" db="EMBL/GenBank/DDBJ databases">
        <authorList>
            <consortium name="Pathogen Informatics"/>
        </authorList>
    </citation>
    <scope>NUCLEOTIDE SEQUENCE [LARGE SCALE GENOMIC DNA]</scope>
    <source>
        <strain evidence="1 3">2789STDY5834962</strain>
    </source>
</reference>
<reference evidence="2" key="3">
    <citation type="submission" date="2022-11" db="EMBL/GenBank/DDBJ databases">
        <title>Draft genome sequence of Coprococcus comes strain 31264.</title>
        <authorList>
            <person name="Hisatomi A."/>
            <person name="Ohkuma M."/>
            <person name="Sakamoto M."/>
        </authorList>
    </citation>
    <scope>NUCLEOTIDE SEQUENCE</scope>
    <source>
        <strain evidence="2">JCM 31264</strain>
    </source>
</reference>
<dbReference type="EMBL" id="CYXR01000032">
    <property type="protein sequence ID" value="CUN15527.1"/>
    <property type="molecule type" value="Genomic_DNA"/>
</dbReference>
<evidence type="ECO:0000313" key="2">
    <source>
        <dbReference type="EMBL" id="GLG86228.1"/>
    </source>
</evidence>
<evidence type="ECO:0000313" key="4">
    <source>
        <dbReference type="Proteomes" id="UP001145109"/>
    </source>
</evidence>
<evidence type="ECO:0000313" key="1">
    <source>
        <dbReference type="EMBL" id="CUN15527.1"/>
    </source>
</evidence>
<protein>
    <recommendedName>
        <fullName evidence="5">NADPH-dependent FMN reductase-like domain-containing protein</fullName>
    </recommendedName>
</protein>
<evidence type="ECO:0000313" key="3">
    <source>
        <dbReference type="Proteomes" id="UP000095727"/>
    </source>
</evidence>
<dbReference type="AlphaFoldDB" id="A0A173XI59"/>
<organism evidence="2 4">
    <name type="scientific">Coprococcus comes</name>
    <dbReference type="NCBI Taxonomy" id="410072"/>
    <lineage>
        <taxon>Bacteria</taxon>
        <taxon>Bacillati</taxon>
        <taxon>Bacillota</taxon>
        <taxon>Clostridia</taxon>
        <taxon>Lachnospirales</taxon>
        <taxon>Lachnospiraceae</taxon>
        <taxon>Coprococcus</taxon>
    </lineage>
</organism>
<proteinExistence type="predicted"/>
<dbReference type="Proteomes" id="UP001145109">
    <property type="component" value="Unassembled WGS sequence"/>
</dbReference>
<dbReference type="InterPro" id="IPR029039">
    <property type="entry name" value="Flavoprotein-like_sf"/>
</dbReference>
<dbReference type="EMBL" id="BSCI01000004">
    <property type="protein sequence ID" value="GLG86228.1"/>
    <property type="molecule type" value="Genomic_DNA"/>
</dbReference>
<dbReference type="SUPFAM" id="SSF52218">
    <property type="entry name" value="Flavoproteins"/>
    <property type="match status" value="1"/>
</dbReference>
<sequence length="58" mass="6467">MNIVIINGSARKGNTLITIDAFIKGASEKNEIEIIKPENHCTSYESGRKCRWSQRTGS</sequence>
<accession>A0A173XI59</accession>
<dbReference type="Proteomes" id="UP000095727">
    <property type="component" value="Unassembled WGS sequence"/>
</dbReference>
<evidence type="ECO:0008006" key="5">
    <source>
        <dbReference type="Google" id="ProtNLM"/>
    </source>
</evidence>